<protein>
    <submittedName>
        <fullName evidence="5">Uncharacterized protein LOC132804421 isoform X1</fullName>
    </submittedName>
</protein>
<comment type="subcellular location">
    <subcellularLocation>
        <location evidence="1">Membrane</location>
    </subcellularLocation>
</comment>
<dbReference type="InterPro" id="IPR044839">
    <property type="entry name" value="NDR1-like"/>
</dbReference>
<reference evidence="5" key="1">
    <citation type="submission" date="2025-08" db="UniProtKB">
        <authorList>
            <consortium name="RefSeq"/>
        </authorList>
    </citation>
    <scope>IDENTIFICATION</scope>
    <source>
        <tissue evidence="5">Seedling</tissue>
    </source>
</reference>
<evidence type="ECO:0000313" key="5">
    <source>
        <dbReference type="RefSeq" id="XP_060674751.1"/>
    </source>
</evidence>
<keyword evidence="3" id="KW-1133">Transmembrane helix</keyword>
<name>A0ABM4ADE4_ZIZJJ</name>
<sequence>MYVRIHNHSITIFIIISTSKLTGSPVTLSFFTTMASSSKSEALAHHEEGAKNPEKKQFTSQTWYKASLVVAIVVVMCVAMGTIWAVVQPRRPKVVVENGYFTNASLSYYNTTLSGKLYFNISFYNPNKKATIYVDSLSAAPSFGDNISGPARLNYTVSLPPDRHLPLNFTYPIALWSMYGYMPKYQNQGRIVQSISLQAKIRFGLAKWKSHPRTLNIYCSPLKVFTTVSGLKDETDIQIRRPKGRRYSRNRAVHLPKNNGVVIRIKDVALWCESEYRRT</sequence>
<evidence type="ECO:0000256" key="2">
    <source>
        <dbReference type="ARBA" id="ARBA00023136"/>
    </source>
</evidence>
<dbReference type="PANTHER" id="PTHR31415">
    <property type="entry name" value="OS05G0367900 PROTEIN"/>
    <property type="match status" value="1"/>
</dbReference>
<organism evidence="4 5">
    <name type="scientific">Ziziphus jujuba</name>
    <name type="common">Chinese jujube</name>
    <name type="synonym">Ziziphus sativa</name>
    <dbReference type="NCBI Taxonomy" id="326968"/>
    <lineage>
        <taxon>Eukaryota</taxon>
        <taxon>Viridiplantae</taxon>
        <taxon>Streptophyta</taxon>
        <taxon>Embryophyta</taxon>
        <taxon>Tracheophyta</taxon>
        <taxon>Spermatophyta</taxon>
        <taxon>Magnoliopsida</taxon>
        <taxon>eudicotyledons</taxon>
        <taxon>Gunneridae</taxon>
        <taxon>Pentapetalae</taxon>
        <taxon>rosids</taxon>
        <taxon>fabids</taxon>
        <taxon>Rosales</taxon>
        <taxon>Rhamnaceae</taxon>
        <taxon>Paliureae</taxon>
        <taxon>Ziziphus</taxon>
    </lineage>
</organism>
<evidence type="ECO:0000256" key="1">
    <source>
        <dbReference type="ARBA" id="ARBA00004370"/>
    </source>
</evidence>
<feature type="transmembrane region" description="Helical" evidence="3">
    <location>
        <begin position="63"/>
        <end position="87"/>
    </location>
</feature>
<evidence type="ECO:0000256" key="3">
    <source>
        <dbReference type="SAM" id="Phobius"/>
    </source>
</evidence>
<dbReference type="Proteomes" id="UP001652623">
    <property type="component" value="Chromosome 7"/>
</dbReference>
<keyword evidence="2 3" id="KW-0472">Membrane</keyword>
<keyword evidence="3" id="KW-0812">Transmembrane</keyword>
<gene>
    <name evidence="5" type="primary">LOC132804421</name>
</gene>
<evidence type="ECO:0000313" key="4">
    <source>
        <dbReference type="Proteomes" id="UP001652623"/>
    </source>
</evidence>
<dbReference type="GeneID" id="132804421"/>
<accession>A0ABM4ADE4</accession>
<proteinExistence type="predicted"/>
<dbReference type="RefSeq" id="XP_060674751.1">
    <property type="nucleotide sequence ID" value="XM_060818768.1"/>
</dbReference>
<keyword evidence="4" id="KW-1185">Reference proteome</keyword>
<dbReference type="PANTHER" id="PTHR31415:SF130">
    <property type="entry name" value="NDR1_HIN1-LIKE PROTEIN 6"/>
    <property type="match status" value="1"/>
</dbReference>
<feature type="transmembrane region" description="Helical" evidence="3">
    <location>
        <begin position="12"/>
        <end position="31"/>
    </location>
</feature>